<reference evidence="3" key="1">
    <citation type="submission" date="2017-10" db="EMBL/GenBank/DDBJ databases">
        <title>Rapid genome shrinkage in a self-fertile nematode reveals novel sperm competition proteins.</title>
        <authorList>
            <person name="Yin D."/>
            <person name="Schwarz E.M."/>
            <person name="Thomas C.G."/>
            <person name="Felde R.L."/>
            <person name="Korf I.F."/>
            <person name="Cutter A.D."/>
            <person name="Schartner C.M."/>
            <person name="Ralston E.J."/>
            <person name="Meyer B.J."/>
            <person name="Haag E.S."/>
        </authorList>
    </citation>
    <scope>NUCLEOTIDE SEQUENCE [LARGE SCALE GENOMIC DNA]</scope>
    <source>
        <strain evidence="3">JU1422</strain>
    </source>
</reference>
<evidence type="ECO:0000313" key="3">
    <source>
        <dbReference type="Proteomes" id="UP000230233"/>
    </source>
</evidence>
<comment type="caution">
    <text evidence="2">The sequence shown here is derived from an EMBL/GenBank/DDBJ whole genome shotgun (WGS) entry which is preliminary data.</text>
</comment>
<dbReference type="InterPro" id="IPR011011">
    <property type="entry name" value="Znf_FYVE_PHD"/>
</dbReference>
<dbReference type="InterPro" id="IPR013083">
    <property type="entry name" value="Znf_RING/FYVE/PHD"/>
</dbReference>
<gene>
    <name evidence="2" type="primary">Cnig_chr_I.g439</name>
    <name evidence="2" type="ORF">B9Z55_000439</name>
</gene>
<dbReference type="OrthoDB" id="10337988at2759"/>
<accession>A0A2G5VT70</accession>
<protein>
    <recommendedName>
        <fullName evidence="4">Zinc finger PHD-type domain-containing protein</fullName>
    </recommendedName>
</protein>
<feature type="region of interest" description="Disordered" evidence="1">
    <location>
        <begin position="278"/>
        <end position="298"/>
    </location>
</feature>
<organism evidence="2 3">
    <name type="scientific">Caenorhabditis nigoni</name>
    <dbReference type="NCBI Taxonomy" id="1611254"/>
    <lineage>
        <taxon>Eukaryota</taxon>
        <taxon>Metazoa</taxon>
        <taxon>Ecdysozoa</taxon>
        <taxon>Nematoda</taxon>
        <taxon>Chromadorea</taxon>
        <taxon>Rhabditida</taxon>
        <taxon>Rhabditina</taxon>
        <taxon>Rhabditomorpha</taxon>
        <taxon>Rhabditoidea</taxon>
        <taxon>Rhabditidae</taxon>
        <taxon>Peloderinae</taxon>
        <taxon>Caenorhabditis</taxon>
    </lineage>
</organism>
<evidence type="ECO:0000256" key="1">
    <source>
        <dbReference type="SAM" id="MobiDB-lite"/>
    </source>
</evidence>
<feature type="region of interest" description="Disordered" evidence="1">
    <location>
        <begin position="63"/>
        <end position="86"/>
    </location>
</feature>
<dbReference type="CDD" id="cd15517">
    <property type="entry name" value="PHD_TCF19_like"/>
    <property type="match status" value="1"/>
</dbReference>
<dbReference type="EMBL" id="PDUG01000001">
    <property type="protein sequence ID" value="PIC54968.1"/>
    <property type="molecule type" value="Genomic_DNA"/>
</dbReference>
<evidence type="ECO:0000313" key="2">
    <source>
        <dbReference type="EMBL" id="PIC54968.1"/>
    </source>
</evidence>
<dbReference type="STRING" id="1611254.A0A2G5VT70"/>
<evidence type="ECO:0008006" key="4">
    <source>
        <dbReference type="Google" id="ProtNLM"/>
    </source>
</evidence>
<keyword evidence="3" id="KW-1185">Reference proteome</keyword>
<dbReference type="Gene3D" id="3.30.40.10">
    <property type="entry name" value="Zinc/RING finger domain, C3HC4 (zinc finger)"/>
    <property type="match status" value="1"/>
</dbReference>
<dbReference type="SUPFAM" id="SSF57903">
    <property type="entry name" value="FYVE/PHD zinc finger"/>
    <property type="match status" value="1"/>
</dbReference>
<sequence length="345" mass="38325">MESGIKWVADTDMFQPSTNQVAEKASEDFETHEWLESIGAFMDPPANIITNFGFLKSPKKEKGVSQEADEGYGSVEPEDLNQTSQEKEVESMPTFFDQIYQDIQNNPDMDIDYLITRNYSEAAGILFLARQQAIANWDNCLRVKSREIRSLRVSTVPVTGKRERVKSARQLEREESEAMWQAAKKVKVEKVRRNSKKASAVGGKVPARPRIPKCSVVKTQLKTVRFASRKPTTTISNPMTPIDFACPSPAQPATIVPRAPVLTTVSIPNPMLPHALACPSPAQTSRRQTKKKPSKHQCPVCQKPSRSGTCQCFGCSGWVHFKCAAGAHLNYTSDFRCATCLANDA</sequence>
<dbReference type="Proteomes" id="UP000230233">
    <property type="component" value="Chromosome I"/>
</dbReference>
<name>A0A2G5VT70_9PELO</name>
<dbReference type="AlphaFoldDB" id="A0A2G5VT70"/>
<proteinExistence type="predicted"/>